<keyword evidence="2" id="KW-0560">Oxidoreductase</keyword>
<evidence type="ECO:0000259" key="3">
    <source>
        <dbReference type="Pfam" id="PF01266"/>
    </source>
</evidence>
<dbReference type="NCBIfam" id="NF001933">
    <property type="entry name" value="PRK00711.1"/>
    <property type="match status" value="1"/>
</dbReference>
<evidence type="ECO:0000313" key="4">
    <source>
        <dbReference type="EMBL" id="MBP0444158.1"/>
    </source>
</evidence>
<dbReference type="EMBL" id="JAGIZB010000004">
    <property type="protein sequence ID" value="MBP0444158.1"/>
    <property type="molecule type" value="Genomic_DNA"/>
</dbReference>
<name>A0ABS4ACC7_9PROT</name>
<protein>
    <submittedName>
        <fullName evidence="4">D-amino acid dehydrogenase</fullName>
    </submittedName>
</protein>
<dbReference type="PANTHER" id="PTHR13847">
    <property type="entry name" value="SARCOSINE DEHYDROGENASE-RELATED"/>
    <property type="match status" value="1"/>
</dbReference>
<evidence type="ECO:0000256" key="2">
    <source>
        <dbReference type="ARBA" id="ARBA00023002"/>
    </source>
</evidence>
<dbReference type="InterPro" id="IPR036188">
    <property type="entry name" value="FAD/NAD-bd_sf"/>
</dbReference>
<keyword evidence="5" id="KW-1185">Reference proteome</keyword>
<dbReference type="Gene3D" id="3.30.9.10">
    <property type="entry name" value="D-Amino Acid Oxidase, subunit A, domain 2"/>
    <property type="match status" value="1"/>
</dbReference>
<reference evidence="4 5" key="1">
    <citation type="submission" date="2021-03" db="EMBL/GenBank/DDBJ databases">
        <authorList>
            <person name="So Y."/>
        </authorList>
    </citation>
    <scope>NUCLEOTIDE SEQUENCE [LARGE SCALE GENOMIC DNA]</scope>
    <source>
        <strain evidence="4 5">SSH11</strain>
    </source>
</reference>
<proteinExistence type="inferred from homology"/>
<organism evidence="4 5">
    <name type="scientific">Pararoseomonas baculiformis</name>
    <dbReference type="NCBI Taxonomy" id="2820812"/>
    <lineage>
        <taxon>Bacteria</taxon>
        <taxon>Pseudomonadati</taxon>
        <taxon>Pseudomonadota</taxon>
        <taxon>Alphaproteobacteria</taxon>
        <taxon>Acetobacterales</taxon>
        <taxon>Acetobacteraceae</taxon>
        <taxon>Pararoseomonas</taxon>
    </lineage>
</organism>
<sequence>MKVLVLGAGVTGLAAAYLLARDGHQVTVLERRTGVALESSHANGGQLSYSYVAPLAGPGVVGKLPAWLLDRDSPIRFQPRLDPAQWVWGAKFLAACNTGTADRTTRRLLLLSFLSRDLTRAAIAEERIDCAFRHAGKLVVYSDPAGFDAARRLLDYQRSLGSEQEALSREECLSAEPSLAGIAHRLVGGILTRGEDAAECRLFCAGLEAAMRGGNLAVTFRFGTDVRQILAVGGRVIGVQTGAGVDEADAVVMAMGAGSTRLLAPLGLRPPVYPLKGYSLTLPILKDDAAPRISVTDFARKVVYARLGQGLRVAGMADLVGYDTGFDLSRLDLLVRQAREAFQDSTDWKTLNPWAGLRPATPTGLPILGPVPGLPNLHMNIGHGALGFTLAMGSARVVTDLLAGRPSPIPLEGFAVGRG</sequence>
<dbReference type="InterPro" id="IPR006076">
    <property type="entry name" value="FAD-dep_OxRdtase"/>
</dbReference>
<comment type="similarity">
    <text evidence="1">Belongs to the DadA oxidoreductase family.</text>
</comment>
<dbReference type="PANTHER" id="PTHR13847:SF280">
    <property type="entry name" value="D-AMINO ACID DEHYDROGENASE"/>
    <property type="match status" value="1"/>
</dbReference>
<evidence type="ECO:0000256" key="1">
    <source>
        <dbReference type="ARBA" id="ARBA00009410"/>
    </source>
</evidence>
<dbReference type="Gene3D" id="3.50.50.60">
    <property type="entry name" value="FAD/NAD(P)-binding domain"/>
    <property type="match status" value="2"/>
</dbReference>
<evidence type="ECO:0000313" key="5">
    <source>
        <dbReference type="Proteomes" id="UP000681594"/>
    </source>
</evidence>
<dbReference type="SUPFAM" id="SSF54373">
    <property type="entry name" value="FAD-linked reductases, C-terminal domain"/>
    <property type="match status" value="1"/>
</dbReference>
<dbReference type="Pfam" id="PF01266">
    <property type="entry name" value="DAO"/>
    <property type="match status" value="1"/>
</dbReference>
<feature type="domain" description="FAD dependent oxidoreductase" evidence="3">
    <location>
        <begin position="2"/>
        <end position="401"/>
    </location>
</feature>
<dbReference type="RefSeq" id="WP_209378397.1">
    <property type="nucleotide sequence ID" value="NZ_JAGIZB010000004.1"/>
</dbReference>
<gene>
    <name evidence="4" type="ORF">J8J14_05150</name>
</gene>
<dbReference type="SUPFAM" id="SSF51905">
    <property type="entry name" value="FAD/NAD(P)-binding domain"/>
    <property type="match status" value="1"/>
</dbReference>
<accession>A0ABS4ACC7</accession>
<comment type="caution">
    <text evidence="4">The sequence shown here is derived from an EMBL/GenBank/DDBJ whole genome shotgun (WGS) entry which is preliminary data.</text>
</comment>
<dbReference type="Proteomes" id="UP000681594">
    <property type="component" value="Unassembled WGS sequence"/>
</dbReference>